<protein>
    <recommendedName>
        <fullName evidence="3">F-box domain-containing protein</fullName>
    </recommendedName>
</protein>
<dbReference type="EMBL" id="JAAAIL010001808">
    <property type="protein sequence ID" value="KAG0264728.1"/>
    <property type="molecule type" value="Genomic_DNA"/>
</dbReference>
<dbReference type="InterPro" id="IPR036047">
    <property type="entry name" value="F-box-like_dom_sf"/>
</dbReference>
<comment type="caution">
    <text evidence="1">The sequence shown here is derived from an EMBL/GenBank/DDBJ whole genome shotgun (WGS) entry which is preliminary data.</text>
</comment>
<organism evidence="1 2">
    <name type="scientific">Linnemannia exigua</name>
    <dbReference type="NCBI Taxonomy" id="604196"/>
    <lineage>
        <taxon>Eukaryota</taxon>
        <taxon>Fungi</taxon>
        <taxon>Fungi incertae sedis</taxon>
        <taxon>Mucoromycota</taxon>
        <taxon>Mortierellomycotina</taxon>
        <taxon>Mortierellomycetes</taxon>
        <taxon>Mortierellales</taxon>
        <taxon>Mortierellaceae</taxon>
        <taxon>Linnemannia</taxon>
    </lineage>
</organism>
<keyword evidence="2" id="KW-1185">Reference proteome</keyword>
<sequence>MSERPPGPSLLSIPELLELIGYHLTIPQLARCSVTCRLWHQTLTPLLWETFDDSRFRWPEILAALNSEAALGRLDKPWLDELFLKYGYHIKALRVQWHETVLVATECGRCLQLVSLQVLDFKRATTERGTQGWEPETVPIPSIVEDAIRPKLRPLVPEPSQNMDLKTIRRFWSLVYHNSSTLRSLHLDSSLSKLCSPSSDGLLDTILGKLKNLVELSNLLYPVKLDLMLQQLPYLQSIRGSFVDDKSTTLFTNLRILESMTSLDPPTVRLYLQKFPNLDSLALDKLAEAPRTTTHFHLQQQQAGTANVQENNFTYPLKQFHYKSLRGFLYGNSAKVVLTWVPYLTHVTLNILILETAQYLAKQCKLLESFCQVRDEDNFNSSYITDTVLKLLGACPNLKVLDAIQHRITAQALLYNPPWVCHGLEIFRCQIVGVSRLSESDVKALRDLPSSGSSANIFLTTQQRSVLRLDRMTMGQQQSILERLSRLTRLKVLEVSFKKYKGPGRPTQEDVTYVDYILDTLELTLDSGLGQLASLKDLEMFGFEG</sequence>
<evidence type="ECO:0008006" key="3">
    <source>
        <dbReference type="Google" id="ProtNLM"/>
    </source>
</evidence>
<reference evidence="1" key="1">
    <citation type="journal article" date="2020" name="Fungal Divers.">
        <title>Resolving the Mortierellaceae phylogeny through synthesis of multi-gene phylogenetics and phylogenomics.</title>
        <authorList>
            <person name="Vandepol N."/>
            <person name="Liber J."/>
            <person name="Desiro A."/>
            <person name="Na H."/>
            <person name="Kennedy M."/>
            <person name="Barry K."/>
            <person name="Grigoriev I.V."/>
            <person name="Miller A.N."/>
            <person name="O'Donnell K."/>
            <person name="Stajich J.E."/>
            <person name="Bonito G."/>
        </authorList>
    </citation>
    <scope>NUCLEOTIDE SEQUENCE</scope>
    <source>
        <strain evidence="1">NRRL 28262</strain>
    </source>
</reference>
<dbReference type="AlphaFoldDB" id="A0AAD4D447"/>
<evidence type="ECO:0000313" key="1">
    <source>
        <dbReference type="EMBL" id="KAG0264728.1"/>
    </source>
</evidence>
<feature type="non-terminal residue" evidence="1">
    <location>
        <position position="545"/>
    </location>
</feature>
<accession>A0AAD4D447</accession>
<dbReference type="Proteomes" id="UP001194580">
    <property type="component" value="Unassembled WGS sequence"/>
</dbReference>
<dbReference type="SUPFAM" id="SSF81383">
    <property type="entry name" value="F-box domain"/>
    <property type="match status" value="1"/>
</dbReference>
<name>A0AAD4D447_9FUNG</name>
<gene>
    <name evidence="1" type="ORF">BGZ95_003531</name>
</gene>
<proteinExistence type="predicted"/>
<evidence type="ECO:0000313" key="2">
    <source>
        <dbReference type="Proteomes" id="UP001194580"/>
    </source>
</evidence>